<sequence length="70" mass="7563">MLAPMSFIHSFQERSAVRLPLERKQNATMIRSYQSRLAALSLGTRVVTHAYVGGSQTTIIVGMGSPGVSV</sequence>
<gene>
    <name evidence="1" type="ORF">GCM10011608_12300</name>
</gene>
<evidence type="ECO:0000313" key="1">
    <source>
        <dbReference type="EMBL" id="GGM29120.1"/>
    </source>
</evidence>
<dbReference type="AlphaFoldDB" id="A0A917TMI0"/>
<dbReference type="EMBL" id="BMNB01000004">
    <property type="protein sequence ID" value="GGM29120.1"/>
    <property type="molecule type" value="Genomic_DNA"/>
</dbReference>
<keyword evidence="2" id="KW-1185">Reference proteome</keyword>
<name>A0A917TMI0_9ACTN</name>
<reference evidence="1" key="2">
    <citation type="submission" date="2020-09" db="EMBL/GenBank/DDBJ databases">
        <authorList>
            <person name="Sun Q."/>
            <person name="Zhou Y."/>
        </authorList>
    </citation>
    <scope>NUCLEOTIDE SEQUENCE</scope>
    <source>
        <strain evidence="1">CGMCC 4.7312</strain>
    </source>
</reference>
<dbReference type="Proteomes" id="UP000608890">
    <property type="component" value="Unassembled WGS sequence"/>
</dbReference>
<reference evidence="1" key="1">
    <citation type="journal article" date="2014" name="Int. J. Syst. Evol. Microbiol.">
        <title>Complete genome sequence of Corynebacterium casei LMG S-19264T (=DSM 44701T), isolated from a smear-ripened cheese.</title>
        <authorList>
            <consortium name="US DOE Joint Genome Institute (JGI-PGF)"/>
            <person name="Walter F."/>
            <person name="Albersmeier A."/>
            <person name="Kalinowski J."/>
            <person name="Ruckert C."/>
        </authorList>
    </citation>
    <scope>NUCLEOTIDE SEQUENCE</scope>
    <source>
        <strain evidence="1">CGMCC 4.7312</strain>
    </source>
</reference>
<evidence type="ECO:0000313" key="2">
    <source>
        <dbReference type="Proteomes" id="UP000608890"/>
    </source>
</evidence>
<accession>A0A917TMI0</accession>
<proteinExistence type="predicted"/>
<protein>
    <submittedName>
        <fullName evidence="1">Uncharacterized protein</fullName>
    </submittedName>
</protein>
<comment type="caution">
    <text evidence="1">The sequence shown here is derived from an EMBL/GenBank/DDBJ whole genome shotgun (WGS) entry which is preliminary data.</text>
</comment>
<organism evidence="1 2">
    <name type="scientific">Micromonospora sonchi</name>
    <dbReference type="NCBI Taxonomy" id="1763543"/>
    <lineage>
        <taxon>Bacteria</taxon>
        <taxon>Bacillati</taxon>
        <taxon>Actinomycetota</taxon>
        <taxon>Actinomycetes</taxon>
        <taxon>Micromonosporales</taxon>
        <taxon>Micromonosporaceae</taxon>
        <taxon>Micromonospora</taxon>
    </lineage>
</organism>